<dbReference type="InterPro" id="IPR009050">
    <property type="entry name" value="Globin-like_sf"/>
</dbReference>
<dbReference type="RefSeq" id="WP_284361427.1">
    <property type="nucleotide sequence ID" value="NZ_BSNI01000001.1"/>
</dbReference>
<evidence type="ECO:0000313" key="2">
    <source>
        <dbReference type="Proteomes" id="UP001161405"/>
    </source>
</evidence>
<organism evidence="1 2">
    <name type="scientific">Maritalea porphyrae</name>
    <dbReference type="NCBI Taxonomy" id="880732"/>
    <lineage>
        <taxon>Bacteria</taxon>
        <taxon>Pseudomonadati</taxon>
        <taxon>Pseudomonadota</taxon>
        <taxon>Alphaproteobacteria</taxon>
        <taxon>Hyphomicrobiales</taxon>
        <taxon>Devosiaceae</taxon>
        <taxon>Maritalea</taxon>
    </lineage>
</organism>
<reference evidence="1" key="1">
    <citation type="journal article" date="2014" name="Int. J. Syst. Evol. Microbiol.">
        <title>Complete genome of a new Firmicutes species belonging to the dominant human colonic microbiota ('Ruminococcus bicirculans') reveals two chromosomes and a selective capacity to utilize plant glucans.</title>
        <authorList>
            <consortium name="NISC Comparative Sequencing Program"/>
            <person name="Wegmann U."/>
            <person name="Louis P."/>
            <person name="Goesmann A."/>
            <person name="Henrissat B."/>
            <person name="Duncan S.H."/>
            <person name="Flint H.J."/>
        </authorList>
    </citation>
    <scope>NUCLEOTIDE SEQUENCE</scope>
    <source>
        <strain evidence="1">NBRC 107169</strain>
    </source>
</reference>
<dbReference type="SUPFAM" id="SSF46458">
    <property type="entry name" value="Globin-like"/>
    <property type="match status" value="1"/>
</dbReference>
<protein>
    <submittedName>
        <fullName evidence="1">Globin</fullName>
    </submittedName>
</protein>
<accession>A0ABQ5UNW1</accession>
<dbReference type="CDD" id="cd08916">
    <property type="entry name" value="TrHb3_P"/>
    <property type="match status" value="1"/>
</dbReference>
<dbReference type="EMBL" id="BSNI01000001">
    <property type="protein sequence ID" value="GLQ16094.1"/>
    <property type="molecule type" value="Genomic_DNA"/>
</dbReference>
<comment type="caution">
    <text evidence="1">The sequence shown here is derived from an EMBL/GenBank/DDBJ whole genome shotgun (WGS) entry which is preliminary data.</text>
</comment>
<reference evidence="1" key="2">
    <citation type="submission" date="2023-01" db="EMBL/GenBank/DDBJ databases">
        <title>Draft genome sequence of Maritalea porphyrae strain NBRC 107169.</title>
        <authorList>
            <person name="Sun Q."/>
            <person name="Mori K."/>
        </authorList>
    </citation>
    <scope>NUCLEOTIDE SEQUENCE</scope>
    <source>
        <strain evidence="1">NBRC 107169</strain>
    </source>
</reference>
<name>A0ABQ5UNW1_9HYPH</name>
<sequence length="148" mass="17100">MEQSFAEIHRENYRRQANGYGIDEAFVSLLVESFYAKVRADKDLGPIFEGVIGDRWPAHLARMKTFWGAIALKTGDYHGRPMPAHLKLKQVEPWHFDRWLELFAQNLDEVSPTPEAKNFFNSRANNIARSLMTGMFYNPADDLKDLKP</sequence>
<dbReference type="InterPro" id="IPR012292">
    <property type="entry name" value="Globin/Proto"/>
</dbReference>
<gene>
    <name evidence="1" type="ORF">GCM10007879_03430</name>
</gene>
<dbReference type="Gene3D" id="1.10.490.10">
    <property type="entry name" value="Globins"/>
    <property type="match status" value="1"/>
</dbReference>
<dbReference type="Proteomes" id="UP001161405">
    <property type="component" value="Unassembled WGS sequence"/>
</dbReference>
<proteinExistence type="predicted"/>
<keyword evidence="2" id="KW-1185">Reference proteome</keyword>
<evidence type="ECO:0000313" key="1">
    <source>
        <dbReference type="EMBL" id="GLQ16094.1"/>
    </source>
</evidence>